<organism evidence="3 4">
    <name type="scientific">Dactylosporangium vinaceum</name>
    <dbReference type="NCBI Taxonomy" id="53362"/>
    <lineage>
        <taxon>Bacteria</taxon>
        <taxon>Bacillati</taxon>
        <taxon>Actinomycetota</taxon>
        <taxon>Actinomycetes</taxon>
        <taxon>Micromonosporales</taxon>
        <taxon>Micromonosporaceae</taxon>
        <taxon>Dactylosporangium</taxon>
    </lineage>
</organism>
<gene>
    <name evidence="3" type="ORF">ACFFTR_38805</name>
</gene>
<reference evidence="3 4" key="1">
    <citation type="submission" date="2024-09" db="EMBL/GenBank/DDBJ databases">
        <authorList>
            <person name="Sun Q."/>
            <person name="Mori K."/>
        </authorList>
    </citation>
    <scope>NUCLEOTIDE SEQUENCE [LARGE SCALE GENOMIC DNA]</scope>
    <source>
        <strain evidence="3 4">JCM 3307</strain>
    </source>
</reference>
<proteinExistence type="predicted"/>
<keyword evidence="4" id="KW-1185">Reference proteome</keyword>
<keyword evidence="2" id="KW-0732">Signal</keyword>
<sequence>MTRRVPAVCSLLIVAVAAAGCGGAPRHPKPTPHRTTPPARTPAARPTAGPPVAFGQSARLVDTVSATVYEFRLPSVAGGPNAGPAGYTWASADVQVCTLDSAKQNVTVDWKTWSLHYADNSLAAAAETNNDAFPRPQYPFTSRSLPAGTCVRGWITFPAPADKRPTTVDYTPHGAVASWTVPAAPASAGPSAS</sequence>
<feature type="compositionally biased region" description="Low complexity" evidence="1">
    <location>
        <begin position="33"/>
        <end position="51"/>
    </location>
</feature>
<evidence type="ECO:0008006" key="5">
    <source>
        <dbReference type="Google" id="ProtNLM"/>
    </source>
</evidence>
<evidence type="ECO:0000256" key="2">
    <source>
        <dbReference type="SAM" id="SignalP"/>
    </source>
</evidence>
<protein>
    <recommendedName>
        <fullName evidence="5">DUF4352 domain-containing protein</fullName>
    </recommendedName>
</protein>
<evidence type="ECO:0000256" key="1">
    <source>
        <dbReference type="SAM" id="MobiDB-lite"/>
    </source>
</evidence>
<comment type="caution">
    <text evidence="3">The sequence shown here is derived from an EMBL/GenBank/DDBJ whole genome shotgun (WGS) entry which is preliminary data.</text>
</comment>
<accession>A0ABV5MJM3</accession>
<evidence type="ECO:0000313" key="3">
    <source>
        <dbReference type="EMBL" id="MFB9449062.1"/>
    </source>
</evidence>
<feature type="chain" id="PRO_5047144721" description="DUF4352 domain-containing protein" evidence="2">
    <location>
        <begin position="20"/>
        <end position="193"/>
    </location>
</feature>
<dbReference type="EMBL" id="JBHMCA010000063">
    <property type="protein sequence ID" value="MFB9449062.1"/>
    <property type="molecule type" value="Genomic_DNA"/>
</dbReference>
<dbReference type="Proteomes" id="UP001589608">
    <property type="component" value="Unassembled WGS sequence"/>
</dbReference>
<dbReference type="RefSeq" id="WP_223092740.1">
    <property type="nucleotide sequence ID" value="NZ_CP061913.1"/>
</dbReference>
<feature type="region of interest" description="Disordered" evidence="1">
    <location>
        <begin position="23"/>
        <end position="52"/>
    </location>
</feature>
<evidence type="ECO:0000313" key="4">
    <source>
        <dbReference type="Proteomes" id="UP001589608"/>
    </source>
</evidence>
<name>A0ABV5MJM3_9ACTN</name>
<feature type="signal peptide" evidence="2">
    <location>
        <begin position="1"/>
        <end position="19"/>
    </location>
</feature>
<dbReference type="PROSITE" id="PS51257">
    <property type="entry name" value="PROKAR_LIPOPROTEIN"/>
    <property type="match status" value="1"/>
</dbReference>